<organism evidence="1 2">
    <name type="scientific">Arctium lappa</name>
    <name type="common">Greater burdock</name>
    <name type="synonym">Lappa major</name>
    <dbReference type="NCBI Taxonomy" id="4217"/>
    <lineage>
        <taxon>Eukaryota</taxon>
        <taxon>Viridiplantae</taxon>
        <taxon>Streptophyta</taxon>
        <taxon>Embryophyta</taxon>
        <taxon>Tracheophyta</taxon>
        <taxon>Spermatophyta</taxon>
        <taxon>Magnoliopsida</taxon>
        <taxon>eudicotyledons</taxon>
        <taxon>Gunneridae</taxon>
        <taxon>Pentapetalae</taxon>
        <taxon>asterids</taxon>
        <taxon>campanulids</taxon>
        <taxon>Asterales</taxon>
        <taxon>Asteraceae</taxon>
        <taxon>Carduoideae</taxon>
        <taxon>Cardueae</taxon>
        <taxon>Arctiinae</taxon>
        <taxon>Arctium</taxon>
    </lineage>
</organism>
<sequence>MQNQREITSLHNHAFLTSLLLHFLCHTFLTSPLPFTSHAIPFLLKWKLSYASFNIASLYKWCETDKELFPISIASPISICFSNLHP</sequence>
<reference evidence="2" key="1">
    <citation type="journal article" date="2022" name="Mol. Ecol. Resour.">
        <title>The genomes of chicory, endive, great burdock and yacon provide insights into Asteraceae palaeo-polyploidization history and plant inulin production.</title>
        <authorList>
            <person name="Fan W."/>
            <person name="Wang S."/>
            <person name="Wang H."/>
            <person name="Wang A."/>
            <person name="Jiang F."/>
            <person name="Liu H."/>
            <person name="Zhao H."/>
            <person name="Xu D."/>
            <person name="Zhang Y."/>
        </authorList>
    </citation>
    <scope>NUCLEOTIDE SEQUENCE [LARGE SCALE GENOMIC DNA]</scope>
    <source>
        <strain evidence="2">cv. Niubang</strain>
    </source>
</reference>
<keyword evidence="2" id="KW-1185">Reference proteome</keyword>
<dbReference type="EMBL" id="CM042056">
    <property type="protein sequence ID" value="KAI3697840.1"/>
    <property type="molecule type" value="Genomic_DNA"/>
</dbReference>
<gene>
    <name evidence="1" type="ORF">L6452_30938</name>
</gene>
<reference evidence="1 2" key="2">
    <citation type="journal article" date="2022" name="Mol. Ecol. Resour.">
        <title>The genomes of chicory, endive, great burdock and yacon provide insights into Asteraceae paleo-polyploidization history and plant inulin production.</title>
        <authorList>
            <person name="Fan W."/>
            <person name="Wang S."/>
            <person name="Wang H."/>
            <person name="Wang A."/>
            <person name="Jiang F."/>
            <person name="Liu H."/>
            <person name="Zhao H."/>
            <person name="Xu D."/>
            <person name="Zhang Y."/>
        </authorList>
    </citation>
    <scope>NUCLEOTIDE SEQUENCE [LARGE SCALE GENOMIC DNA]</scope>
    <source>
        <strain evidence="2">cv. Niubang</strain>
    </source>
</reference>
<name>A0ACB8ZNY1_ARCLA</name>
<protein>
    <submittedName>
        <fullName evidence="1">Uncharacterized protein</fullName>
    </submittedName>
</protein>
<proteinExistence type="predicted"/>
<evidence type="ECO:0000313" key="2">
    <source>
        <dbReference type="Proteomes" id="UP001055879"/>
    </source>
</evidence>
<comment type="caution">
    <text evidence="1">The sequence shown here is derived from an EMBL/GenBank/DDBJ whole genome shotgun (WGS) entry which is preliminary data.</text>
</comment>
<evidence type="ECO:0000313" key="1">
    <source>
        <dbReference type="EMBL" id="KAI3697840.1"/>
    </source>
</evidence>
<dbReference type="Proteomes" id="UP001055879">
    <property type="component" value="Linkage Group LG10"/>
</dbReference>
<accession>A0ACB8ZNY1</accession>